<gene>
    <name evidence="1" type="ORF">M8818_001524</name>
</gene>
<proteinExistence type="predicted"/>
<evidence type="ECO:0000313" key="2">
    <source>
        <dbReference type="Proteomes" id="UP001320706"/>
    </source>
</evidence>
<comment type="caution">
    <text evidence="1">The sequence shown here is derived from an EMBL/GenBank/DDBJ whole genome shotgun (WGS) entry which is preliminary data.</text>
</comment>
<sequence>MNVGICAPPLYGPYIKAQLRGGILQPATEALPGPEHLIAHRSGSSRSLDRASPPKSLPDNLQSTFDSYRPSIYATYPLYRPPTNAPLDFSGAIRVSRRPSHLGSPLDTPLRRLAVTSEVTTLRREVAFLLQAVDPSEWESERSFHEGVVAAGFGAVVYVGHEGLVQVKDVAEVVQGSDSGCFDQSVVVVDRRIVDLNTLDVVVGGVVQVKEV</sequence>
<reference evidence="1" key="1">
    <citation type="submission" date="2024-02" db="EMBL/GenBank/DDBJ databases">
        <title>Metagenome Assembled Genome of Zalaria obscura JY119.</title>
        <authorList>
            <person name="Vighnesh L."/>
            <person name="Jagadeeshwari U."/>
            <person name="Venkata Ramana C."/>
            <person name="Sasikala C."/>
        </authorList>
    </citation>
    <scope>NUCLEOTIDE SEQUENCE</scope>
    <source>
        <strain evidence="1">JY119</strain>
    </source>
</reference>
<protein>
    <submittedName>
        <fullName evidence="1">Uncharacterized protein</fullName>
    </submittedName>
</protein>
<dbReference type="EMBL" id="JAMKPW020000006">
    <property type="protein sequence ID" value="KAK8217271.1"/>
    <property type="molecule type" value="Genomic_DNA"/>
</dbReference>
<dbReference type="Proteomes" id="UP001320706">
    <property type="component" value="Unassembled WGS sequence"/>
</dbReference>
<keyword evidence="2" id="KW-1185">Reference proteome</keyword>
<organism evidence="1 2">
    <name type="scientific">Zalaria obscura</name>
    <dbReference type="NCBI Taxonomy" id="2024903"/>
    <lineage>
        <taxon>Eukaryota</taxon>
        <taxon>Fungi</taxon>
        <taxon>Dikarya</taxon>
        <taxon>Ascomycota</taxon>
        <taxon>Pezizomycotina</taxon>
        <taxon>Dothideomycetes</taxon>
        <taxon>Dothideomycetidae</taxon>
        <taxon>Dothideales</taxon>
        <taxon>Zalariaceae</taxon>
        <taxon>Zalaria</taxon>
    </lineage>
</organism>
<accession>A0ACC3SKY8</accession>
<name>A0ACC3SKY8_9PEZI</name>
<evidence type="ECO:0000313" key="1">
    <source>
        <dbReference type="EMBL" id="KAK8217271.1"/>
    </source>
</evidence>